<gene>
    <name evidence="5 8" type="primary">pdxH</name>
    <name evidence="8" type="ORF">Q0590_00430</name>
</gene>
<evidence type="ECO:0000256" key="1">
    <source>
        <dbReference type="ARBA" id="ARBA00007301"/>
    </source>
</evidence>
<evidence type="ECO:0000256" key="2">
    <source>
        <dbReference type="ARBA" id="ARBA00022630"/>
    </source>
</evidence>
<feature type="binding site" evidence="5">
    <location>
        <begin position="195"/>
        <end position="197"/>
    </location>
    <ligand>
        <name>substrate</name>
    </ligand>
</feature>
<dbReference type="InterPro" id="IPR011576">
    <property type="entry name" value="Pyridox_Oxase_N"/>
</dbReference>
<evidence type="ECO:0000259" key="7">
    <source>
        <dbReference type="Pfam" id="PF10590"/>
    </source>
</evidence>
<dbReference type="NCBIfam" id="TIGR00558">
    <property type="entry name" value="pdxH"/>
    <property type="match status" value="1"/>
</dbReference>
<comment type="cofactor">
    <cofactor evidence="5">
        <name>FMN</name>
        <dbReference type="ChEBI" id="CHEBI:58210"/>
    </cofactor>
    <text evidence="5">Binds 1 FMN per subunit.</text>
</comment>
<evidence type="ECO:0000259" key="6">
    <source>
        <dbReference type="Pfam" id="PF01243"/>
    </source>
</evidence>
<dbReference type="PIRSF" id="PIRSF000190">
    <property type="entry name" value="Pyd_amn-ph_oxd"/>
    <property type="match status" value="1"/>
</dbReference>
<comment type="pathway">
    <text evidence="5">Cofactor metabolism; pyridoxal 5'-phosphate salvage; pyridoxal 5'-phosphate from pyridoxine 5'-phosphate: step 1/1.</text>
</comment>
<evidence type="ECO:0000256" key="4">
    <source>
        <dbReference type="ARBA" id="ARBA00023002"/>
    </source>
</evidence>
<comment type="subunit">
    <text evidence="5">Homodimer.</text>
</comment>
<feature type="binding site" evidence="5">
    <location>
        <begin position="64"/>
        <end position="69"/>
    </location>
    <ligand>
        <name>FMN</name>
        <dbReference type="ChEBI" id="CHEBI:58210"/>
    </ligand>
</feature>
<feature type="binding site" evidence="5">
    <location>
        <position position="85"/>
    </location>
    <ligand>
        <name>FMN</name>
        <dbReference type="ChEBI" id="CHEBI:58210"/>
    </ligand>
</feature>
<protein>
    <recommendedName>
        <fullName evidence="5">Pyridoxine/pyridoxamine 5'-phosphate oxidase</fullName>
        <ecNumber evidence="5">1.4.3.5</ecNumber>
    </recommendedName>
    <alternativeName>
        <fullName evidence="5">PNP/PMP oxidase</fullName>
        <shortName evidence="5">PNPOx</shortName>
    </alternativeName>
    <alternativeName>
        <fullName evidence="5">Pyridoxal 5'-phosphate synthase</fullName>
    </alternativeName>
</protein>
<feature type="binding site" evidence="5">
    <location>
        <position position="69"/>
    </location>
    <ligand>
        <name>substrate</name>
    </ligand>
</feature>
<organism evidence="8 9">
    <name type="scientific">Rhodocytophaga aerolata</name>
    <dbReference type="NCBI Taxonomy" id="455078"/>
    <lineage>
        <taxon>Bacteria</taxon>
        <taxon>Pseudomonadati</taxon>
        <taxon>Bacteroidota</taxon>
        <taxon>Cytophagia</taxon>
        <taxon>Cytophagales</taxon>
        <taxon>Rhodocytophagaceae</taxon>
        <taxon>Rhodocytophaga</taxon>
    </lineage>
</organism>
<feature type="binding site" evidence="5">
    <location>
        <position position="126"/>
    </location>
    <ligand>
        <name>substrate</name>
    </ligand>
</feature>
<name>A0ABT8QXX3_9BACT</name>
<dbReference type="HAMAP" id="MF_01629">
    <property type="entry name" value="PdxH"/>
    <property type="match status" value="1"/>
</dbReference>
<dbReference type="PANTHER" id="PTHR10851">
    <property type="entry name" value="PYRIDOXINE-5-PHOSPHATE OXIDASE"/>
    <property type="match status" value="1"/>
</dbReference>
<dbReference type="Pfam" id="PF10590">
    <property type="entry name" value="PNP_phzG_C"/>
    <property type="match status" value="1"/>
</dbReference>
<feature type="binding site" evidence="5">
    <location>
        <position position="199"/>
    </location>
    <ligand>
        <name>FMN</name>
        <dbReference type="ChEBI" id="CHEBI:58210"/>
    </ligand>
</feature>
<dbReference type="Proteomes" id="UP001168528">
    <property type="component" value="Unassembled WGS sequence"/>
</dbReference>
<evidence type="ECO:0000313" key="9">
    <source>
        <dbReference type="Proteomes" id="UP001168528"/>
    </source>
</evidence>
<dbReference type="InterPro" id="IPR019740">
    <property type="entry name" value="Pyridox_Oxase_CS"/>
</dbReference>
<feature type="binding site" evidence="5">
    <location>
        <begin position="143"/>
        <end position="144"/>
    </location>
    <ligand>
        <name>FMN</name>
        <dbReference type="ChEBI" id="CHEBI:58210"/>
    </ligand>
</feature>
<dbReference type="PANTHER" id="PTHR10851:SF0">
    <property type="entry name" value="PYRIDOXINE-5'-PHOSPHATE OXIDASE"/>
    <property type="match status" value="1"/>
</dbReference>
<dbReference type="InterPro" id="IPR000659">
    <property type="entry name" value="Pyridox_Oxase"/>
</dbReference>
<dbReference type="InterPro" id="IPR019576">
    <property type="entry name" value="Pyridoxamine_oxidase_dimer_C"/>
</dbReference>
<feature type="binding site" evidence="5">
    <location>
        <position position="134"/>
    </location>
    <ligand>
        <name>substrate</name>
    </ligand>
</feature>
<keyword evidence="5" id="KW-0664">Pyridoxine biosynthesis</keyword>
<keyword evidence="4 5" id="KW-0560">Oxidoreductase</keyword>
<feature type="binding site" evidence="5">
    <location>
        <position position="130"/>
    </location>
    <ligand>
        <name>substrate</name>
    </ligand>
</feature>
<dbReference type="Pfam" id="PF01243">
    <property type="entry name" value="PNPOx_N"/>
    <property type="match status" value="1"/>
</dbReference>
<dbReference type="EMBL" id="JAUKPO010000001">
    <property type="protein sequence ID" value="MDO1444689.1"/>
    <property type="molecule type" value="Genomic_DNA"/>
</dbReference>
<comment type="pathway">
    <text evidence="5">Cofactor metabolism; pyridoxal 5'-phosphate salvage; pyridoxal 5'-phosphate from pyridoxamine 5'-phosphate: step 1/1.</text>
</comment>
<dbReference type="Gene3D" id="2.30.110.10">
    <property type="entry name" value="Electron Transport, Fmn-binding Protein, Chain A"/>
    <property type="match status" value="1"/>
</dbReference>
<comment type="function">
    <text evidence="5">Catalyzes the oxidation of either pyridoxine 5'-phosphate (PNP) or pyridoxamine 5'-phosphate (PMP) into pyridoxal 5'-phosphate (PLP).</text>
</comment>
<reference evidence="8" key="1">
    <citation type="submission" date="2023-07" db="EMBL/GenBank/DDBJ databases">
        <title>The genome sequence of Rhodocytophaga aerolata KACC 12507.</title>
        <authorList>
            <person name="Zhang X."/>
        </authorList>
    </citation>
    <scope>NUCLEOTIDE SEQUENCE</scope>
    <source>
        <strain evidence="8">KACC 12507</strain>
    </source>
</reference>
<comment type="catalytic activity">
    <reaction evidence="5">
        <text>pyridoxine 5'-phosphate + O2 = pyridoxal 5'-phosphate + H2O2</text>
        <dbReference type="Rhea" id="RHEA:15149"/>
        <dbReference type="ChEBI" id="CHEBI:15379"/>
        <dbReference type="ChEBI" id="CHEBI:16240"/>
        <dbReference type="ChEBI" id="CHEBI:58589"/>
        <dbReference type="ChEBI" id="CHEBI:597326"/>
        <dbReference type="EC" id="1.4.3.5"/>
    </reaction>
</comment>
<evidence type="ECO:0000256" key="5">
    <source>
        <dbReference type="HAMAP-Rule" id="MF_01629"/>
    </source>
</evidence>
<dbReference type="EC" id="1.4.3.5" evidence="5"/>
<comment type="similarity">
    <text evidence="1 5">Belongs to the pyridoxamine 5'-phosphate oxidase family.</text>
</comment>
<sequence>MSEKYNLAAIRKEYTLQDLTLEQTAPEPFTQFQQWLAEALEAKVPEPNAMHLATVSANGRPSGRIVLLKGLTEKGFVFFTNYQSRKGQELASNQWASLTFFWPELERQVRIEGSTELISAQQSDAYFHSRPRGSQIGAWASPQSQQIPGRQVLEENTTRLKEEFGQEQLIPRPPHWGGYCIVPDSIEFWQGRPSRLHDRIVYTKTAENTWQKHRLAP</sequence>
<dbReference type="SUPFAM" id="SSF50475">
    <property type="entry name" value="FMN-binding split barrel"/>
    <property type="match status" value="1"/>
</dbReference>
<dbReference type="RefSeq" id="WP_302035493.1">
    <property type="nucleotide sequence ID" value="NZ_JAUKPO010000001.1"/>
</dbReference>
<dbReference type="InterPro" id="IPR012349">
    <property type="entry name" value="Split_barrel_FMN-bd"/>
</dbReference>
<dbReference type="NCBIfam" id="NF004231">
    <property type="entry name" value="PRK05679.1"/>
    <property type="match status" value="1"/>
</dbReference>
<evidence type="ECO:0000256" key="3">
    <source>
        <dbReference type="ARBA" id="ARBA00022643"/>
    </source>
</evidence>
<accession>A0ABT8QXX3</accession>
<feature type="binding site" evidence="5">
    <location>
        <position position="108"/>
    </location>
    <ligand>
        <name>FMN</name>
        <dbReference type="ChEBI" id="CHEBI:58210"/>
    </ligand>
</feature>
<keyword evidence="3 5" id="KW-0288">FMN</keyword>
<proteinExistence type="inferred from homology"/>
<keyword evidence="2 5" id="KW-0285">Flavoprotein</keyword>
<feature type="binding site" evidence="5">
    <location>
        <position position="86"/>
    </location>
    <ligand>
        <name>FMN</name>
        <dbReference type="ChEBI" id="CHEBI:58210"/>
    </ligand>
</feature>
<feature type="domain" description="Pyridoxamine 5'-phosphate oxidase N-terminal" evidence="6">
    <location>
        <begin position="37"/>
        <end position="159"/>
    </location>
</feature>
<dbReference type="PROSITE" id="PS01064">
    <property type="entry name" value="PYRIDOX_OXIDASE"/>
    <property type="match status" value="1"/>
</dbReference>
<comment type="caution">
    <text evidence="8">The sequence shown here is derived from an EMBL/GenBank/DDBJ whole genome shotgun (WGS) entry which is preliminary data.</text>
</comment>
<feature type="binding site" evidence="5">
    <location>
        <position position="189"/>
    </location>
    <ligand>
        <name>FMN</name>
        <dbReference type="ChEBI" id="CHEBI:58210"/>
    </ligand>
</feature>
<comment type="catalytic activity">
    <reaction evidence="5">
        <text>pyridoxamine 5'-phosphate + O2 + H2O = pyridoxal 5'-phosphate + H2O2 + NH4(+)</text>
        <dbReference type="Rhea" id="RHEA:15817"/>
        <dbReference type="ChEBI" id="CHEBI:15377"/>
        <dbReference type="ChEBI" id="CHEBI:15379"/>
        <dbReference type="ChEBI" id="CHEBI:16240"/>
        <dbReference type="ChEBI" id="CHEBI:28938"/>
        <dbReference type="ChEBI" id="CHEBI:58451"/>
        <dbReference type="ChEBI" id="CHEBI:597326"/>
        <dbReference type="EC" id="1.4.3.5"/>
    </reaction>
</comment>
<evidence type="ECO:0000313" key="8">
    <source>
        <dbReference type="EMBL" id="MDO1444689.1"/>
    </source>
</evidence>
<keyword evidence="9" id="KW-1185">Reference proteome</keyword>
<feature type="domain" description="Pyridoxine 5'-phosphate oxidase dimerisation C-terminal" evidence="7">
    <location>
        <begin position="176"/>
        <end position="217"/>
    </location>
</feature>
<feature type="binding site" evidence="5">
    <location>
        <begin position="79"/>
        <end position="80"/>
    </location>
    <ligand>
        <name>FMN</name>
        <dbReference type="ChEBI" id="CHEBI:58210"/>
    </ligand>
</feature>
<dbReference type="GO" id="GO:0004733">
    <property type="term" value="F:pyridoxamine phosphate oxidase activity"/>
    <property type="evidence" value="ECO:0007669"/>
    <property type="project" value="UniProtKB-EC"/>
</dbReference>